<dbReference type="Gene3D" id="1.20.1070.10">
    <property type="entry name" value="Rhodopsin 7-helix transmembrane proteins"/>
    <property type="match status" value="1"/>
</dbReference>
<feature type="transmembrane region" description="Helical" evidence="1">
    <location>
        <begin position="90"/>
        <end position="112"/>
    </location>
</feature>
<keyword evidence="3" id="KW-1185">Reference proteome</keyword>
<sequence>MTSFLVPCLKGPANFHAPQFTLGLQSITSFLFLLFVGCFLFSEAFGISPCAIHIGGSCEQCLMNVSCLWCYSNNTCVDYPMRTLLPSTNIFVGGIILLSVIVCCYCCGYEEIMAKRREERKQRAEEKKAERII</sequence>
<feature type="transmembrane region" description="Helical" evidence="1">
    <location>
        <begin position="20"/>
        <end position="42"/>
    </location>
</feature>
<dbReference type="AlphaFoldDB" id="A0A8C4T993"/>
<dbReference type="Ensembl" id="ENSECRT00000028798.1">
    <property type="protein sequence ID" value="ENSECRP00000028212.1"/>
    <property type="gene ID" value="ENSECRG00000018973.1"/>
</dbReference>
<protein>
    <submittedName>
        <fullName evidence="2">Uncharacterized protein</fullName>
    </submittedName>
</protein>
<keyword evidence="1" id="KW-0472">Membrane</keyword>
<evidence type="ECO:0000313" key="2">
    <source>
        <dbReference type="Ensembl" id="ENSECRP00000028212.1"/>
    </source>
</evidence>
<dbReference type="GO" id="GO:0005737">
    <property type="term" value="C:cytoplasm"/>
    <property type="evidence" value="ECO:0007669"/>
    <property type="project" value="TreeGrafter"/>
</dbReference>
<organism evidence="2 3">
    <name type="scientific">Erpetoichthys calabaricus</name>
    <name type="common">Rope fish</name>
    <name type="synonym">Calamoichthys calabaricus</name>
    <dbReference type="NCBI Taxonomy" id="27687"/>
    <lineage>
        <taxon>Eukaryota</taxon>
        <taxon>Metazoa</taxon>
        <taxon>Chordata</taxon>
        <taxon>Craniata</taxon>
        <taxon>Vertebrata</taxon>
        <taxon>Euteleostomi</taxon>
        <taxon>Actinopterygii</taxon>
        <taxon>Polypteriformes</taxon>
        <taxon>Polypteridae</taxon>
        <taxon>Erpetoichthys</taxon>
    </lineage>
</organism>
<name>A0A8C4T993_ERPCA</name>
<evidence type="ECO:0000313" key="3">
    <source>
        <dbReference type="Proteomes" id="UP000694620"/>
    </source>
</evidence>
<dbReference type="GO" id="GO:0005634">
    <property type="term" value="C:nucleus"/>
    <property type="evidence" value="ECO:0007669"/>
    <property type="project" value="TreeGrafter"/>
</dbReference>
<dbReference type="PANTHER" id="PTHR15191:SF3">
    <property type="entry name" value="PITUITARY TUMOR-TRANSFORMING GENE PROTEIN-BINDING FACTOR"/>
    <property type="match status" value="1"/>
</dbReference>
<keyword evidence="1" id="KW-0812">Transmembrane</keyword>
<proteinExistence type="predicted"/>
<dbReference type="Proteomes" id="UP000694620">
    <property type="component" value="Unassembled WGS sequence"/>
</dbReference>
<dbReference type="PANTHER" id="PTHR15191">
    <property type="entry name" value="PROTEIN CBG20567"/>
    <property type="match status" value="1"/>
</dbReference>
<keyword evidence="1" id="KW-1133">Transmembrane helix</keyword>
<dbReference type="GO" id="GO:0006606">
    <property type="term" value="P:protein import into nucleus"/>
    <property type="evidence" value="ECO:0007669"/>
    <property type="project" value="TreeGrafter"/>
</dbReference>
<reference evidence="2" key="1">
    <citation type="submission" date="2025-08" db="UniProtKB">
        <authorList>
            <consortium name="Ensembl"/>
        </authorList>
    </citation>
    <scope>IDENTIFICATION</scope>
</reference>
<reference evidence="2" key="2">
    <citation type="submission" date="2025-09" db="UniProtKB">
        <authorList>
            <consortium name="Ensembl"/>
        </authorList>
    </citation>
    <scope>IDENTIFICATION</scope>
</reference>
<evidence type="ECO:0000256" key="1">
    <source>
        <dbReference type="SAM" id="Phobius"/>
    </source>
</evidence>
<dbReference type="InterPro" id="IPR052304">
    <property type="entry name" value="PTTG1IP"/>
</dbReference>
<accession>A0A8C4T993</accession>